<keyword evidence="3 5" id="KW-1133">Transmembrane helix</keyword>
<evidence type="ECO:0000313" key="6">
    <source>
        <dbReference type="EMBL" id="KAA0185160.1"/>
    </source>
</evidence>
<keyword evidence="7" id="KW-1185">Reference proteome</keyword>
<accession>A0A8E0RL85</accession>
<feature type="non-terminal residue" evidence="6">
    <location>
        <position position="1"/>
    </location>
</feature>
<dbReference type="GO" id="GO:0016020">
    <property type="term" value="C:membrane"/>
    <property type="evidence" value="ECO:0007669"/>
    <property type="project" value="UniProtKB-SubCell"/>
</dbReference>
<feature type="transmembrane region" description="Helical" evidence="5">
    <location>
        <begin position="31"/>
        <end position="55"/>
    </location>
</feature>
<sequence length="201" mass="22527">PLGRVLFWFGIFVMFICALGLYGAALRNRFILFTFASIMFAKIFVVSIMILAFHVNPNSVVGIYKEMAWSAVRGYRSMVDTDADSLVVSLMMPIMKCCGMSNGEDFKGSQNFVREIIQGTDVTTISIPLPCCKLKKTYEPLFRSCPRHFDERNSNYKTGCWPILEKNIQSAYAKVSYAAILTTICELTMASLAVYLSITLG</sequence>
<evidence type="ECO:0000256" key="3">
    <source>
        <dbReference type="ARBA" id="ARBA00022989"/>
    </source>
</evidence>
<proteinExistence type="predicted"/>
<comment type="subcellular location">
    <subcellularLocation>
        <location evidence="1">Membrane</location>
        <topology evidence="1">Multi-pass membrane protein</topology>
    </subcellularLocation>
</comment>
<protein>
    <recommendedName>
        <fullName evidence="8">Tetraspanin</fullName>
    </recommendedName>
</protein>
<evidence type="ECO:0000256" key="5">
    <source>
        <dbReference type="SAM" id="Phobius"/>
    </source>
</evidence>
<dbReference type="Pfam" id="PF00335">
    <property type="entry name" value="Tetraspanin"/>
    <property type="match status" value="1"/>
</dbReference>
<comment type="caution">
    <text evidence="6">The sequence shown here is derived from an EMBL/GenBank/DDBJ whole genome shotgun (WGS) entry which is preliminary data.</text>
</comment>
<evidence type="ECO:0000256" key="1">
    <source>
        <dbReference type="ARBA" id="ARBA00004141"/>
    </source>
</evidence>
<dbReference type="InterPro" id="IPR018499">
    <property type="entry name" value="Tetraspanin/Peripherin"/>
</dbReference>
<gene>
    <name evidence="6" type="ORF">FBUS_11865</name>
</gene>
<evidence type="ECO:0000256" key="4">
    <source>
        <dbReference type="ARBA" id="ARBA00023136"/>
    </source>
</evidence>
<evidence type="ECO:0000256" key="2">
    <source>
        <dbReference type="ARBA" id="ARBA00022692"/>
    </source>
</evidence>
<evidence type="ECO:0008006" key="8">
    <source>
        <dbReference type="Google" id="ProtNLM"/>
    </source>
</evidence>
<dbReference type="AlphaFoldDB" id="A0A8E0RL85"/>
<dbReference type="OrthoDB" id="6279736at2759"/>
<name>A0A8E0RL85_9TREM</name>
<evidence type="ECO:0000313" key="7">
    <source>
        <dbReference type="Proteomes" id="UP000728185"/>
    </source>
</evidence>
<reference evidence="6" key="1">
    <citation type="submission" date="2019-05" db="EMBL/GenBank/DDBJ databases">
        <title>Annotation for the trematode Fasciolopsis buski.</title>
        <authorList>
            <person name="Choi Y.-J."/>
        </authorList>
    </citation>
    <scope>NUCLEOTIDE SEQUENCE</scope>
    <source>
        <strain evidence="6">HT</strain>
        <tissue evidence="6">Whole worm</tissue>
    </source>
</reference>
<dbReference type="EMBL" id="LUCM01010675">
    <property type="protein sequence ID" value="KAA0185160.1"/>
    <property type="molecule type" value="Genomic_DNA"/>
</dbReference>
<keyword evidence="4 5" id="KW-0472">Membrane</keyword>
<feature type="transmembrane region" description="Helical" evidence="5">
    <location>
        <begin position="6"/>
        <end position="24"/>
    </location>
</feature>
<feature type="transmembrane region" description="Helical" evidence="5">
    <location>
        <begin position="175"/>
        <end position="198"/>
    </location>
</feature>
<keyword evidence="2 5" id="KW-0812">Transmembrane</keyword>
<organism evidence="6 7">
    <name type="scientific">Fasciolopsis buskii</name>
    <dbReference type="NCBI Taxonomy" id="27845"/>
    <lineage>
        <taxon>Eukaryota</taxon>
        <taxon>Metazoa</taxon>
        <taxon>Spiralia</taxon>
        <taxon>Lophotrochozoa</taxon>
        <taxon>Platyhelminthes</taxon>
        <taxon>Trematoda</taxon>
        <taxon>Digenea</taxon>
        <taxon>Plagiorchiida</taxon>
        <taxon>Echinostomata</taxon>
        <taxon>Echinostomatoidea</taxon>
        <taxon>Fasciolidae</taxon>
        <taxon>Fasciolopsis</taxon>
    </lineage>
</organism>
<dbReference type="Proteomes" id="UP000728185">
    <property type="component" value="Unassembled WGS sequence"/>
</dbReference>